<sequence length="199" mass="23338">MPRSQMNSSVEETKYNFAEVEHEAHTNGSKKSKVEYDRFAFLSCLFDAYNRYKVQDDIARLERAVNALQAQVGKLSDERRLLKDNYDRLKRDNQRRMWEITKLQGENRDVKEKCDKIQQENLTLKTKSTEFRVAIKKLEAKNRDVKDKCEQIERENLMLKTKGTQFQVAINKLQAHVRDHCSLITGVQDSLNLIRGGKK</sequence>
<comment type="caution">
    <text evidence="2">The sequence shown here is derived from an EMBL/GenBank/DDBJ whole genome shotgun (WGS) entry which is preliminary data.</text>
</comment>
<dbReference type="EMBL" id="ABDG02000018">
    <property type="protein sequence ID" value="EHK48709.1"/>
    <property type="molecule type" value="Genomic_DNA"/>
</dbReference>
<feature type="coiled-coil region" evidence="1">
    <location>
        <begin position="51"/>
        <end position="162"/>
    </location>
</feature>
<evidence type="ECO:0000313" key="3">
    <source>
        <dbReference type="Proteomes" id="UP000005426"/>
    </source>
</evidence>
<name>G9NLE5_HYPAI</name>
<keyword evidence="3" id="KW-1185">Reference proteome</keyword>
<proteinExistence type="predicted"/>
<gene>
    <name evidence="2" type="ORF">TRIATDRAFT_271635</name>
</gene>
<protein>
    <submittedName>
        <fullName evidence="2">Uncharacterized protein</fullName>
    </submittedName>
</protein>
<dbReference type="KEGG" id="tatv:25779279"/>
<dbReference type="Gene3D" id="1.10.287.1490">
    <property type="match status" value="1"/>
</dbReference>
<dbReference type="AlphaFoldDB" id="G9NLE5"/>
<dbReference type="OrthoDB" id="10255522at2759"/>
<reference evidence="2 3" key="1">
    <citation type="journal article" date="2011" name="Genome Biol.">
        <title>Comparative genome sequence analysis underscores mycoparasitism as the ancestral life style of Trichoderma.</title>
        <authorList>
            <person name="Kubicek C.P."/>
            <person name="Herrera-Estrella A."/>
            <person name="Seidl-Seiboth V."/>
            <person name="Martinez D.A."/>
            <person name="Druzhinina I.S."/>
            <person name="Thon M."/>
            <person name="Zeilinger S."/>
            <person name="Casas-Flores S."/>
            <person name="Horwitz B.A."/>
            <person name="Mukherjee P.K."/>
            <person name="Mukherjee M."/>
            <person name="Kredics L."/>
            <person name="Alcaraz L.D."/>
            <person name="Aerts A."/>
            <person name="Antal Z."/>
            <person name="Atanasova L."/>
            <person name="Cervantes-Badillo M.G."/>
            <person name="Challacombe J."/>
            <person name="Chertkov O."/>
            <person name="McCluskey K."/>
            <person name="Coulpier F."/>
            <person name="Deshpande N."/>
            <person name="von Doehren H."/>
            <person name="Ebbole D.J."/>
            <person name="Esquivel-Naranjo E.U."/>
            <person name="Fekete E."/>
            <person name="Flipphi M."/>
            <person name="Glaser F."/>
            <person name="Gomez-Rodriguez E.Y."/>
            <person name="Gruber S."/>
            <person name="Han C."/>
            <person name="Henrissat B."/>
            <person name="Hermosa R."/>
            <person name="Hernandez-Onate M."/>
            <person name="Karaffa L."/>
            <person name="Kosti I."/>
            <person name="Le Crom S."/>
            <person name="Lindquist E."/>
            <person name="Lucas S."/>
            <person name="Luebeck M."/>
            <person name="Luebeck P.S."/>
            <person name="Margeot A."/>
            <person name="Metz B."/>
            <person name="Misra M."/>
            <person name="Nevalainen H."/>
            <person name="Omann M."/>
            <person name="Packer N."/>
            <person name="Perrone G."/>
            <person name="Uresti-Rivera E.E."/>
            <person name="Salamov A."/>
            <person name="Schmoll M."/>
            <person name="Seiboth B."/>
            <person name="Shapiro H."/>
            <person name="Sukno S."/>
            <person name="Tamayo-Ramos J.A."/>
            <person name="Tisch D."/>
            <person name="Wiest A."/>
            <person name="Wilkinson H.H."/>
            <person name="Zhang M."/>
            <person name="Coutinho P.M."/>
            <person name="Kenerley C.M."/>
            <person name="Monte E."/>
            <person name="Baker S.E."/>
            <person name="Grigoriev I.V."/>
        </authorList>
    </citation>
    <scope>NUCLEOTIDE SEQUENCE [LARGE SCALE GENOMIC DNA]</scope>
    <source>
        <strain evidence="3">ATCC 20476 / IMI 206040</strain>
    </source>
</reference>
<dbReference type="Proteomes" id="UP000005426">
    <property type="component" value="Unassembled WGS sequence"/>
</dbReference>
<evidence type="ECO:0000256" key="1">
    <source>
        <dbReference type="SAM" id="Coils"/>
    </source>
</evidence>
<accession>G9NLE5</accession>
<organism evidence="2 3">
    <name type="scientific">Hypocrea atroviridis (strain ATCC 20476 / IMI 206040)</name>
    <name type="common">Trichoderma atroviride</name>
    <dbReference type="NCBI Taxonomy" id="452589"/>
    <lineage>
        <taxon>Eukaryota</taxon>
        <taxon>Fungi</taxon>
        <taxon>Dikarya</taxon>
        <taxon>Ascomycota</taxon>
        <taxon>Pezizomycotina</taxon>
        <taxon>Sordariomycetes</taxon>
        <taxon>Hypocreomycetidae</taxon>
        <taxon>Hypocreales</taxon>
        <taxon>Hypocreaceae</taxon>
        <taxon>Trichoderma</taxon>
    </lineage>
</organism>
<dbReference type="HOGENOM" id="CLU_1372379_0_0_1"/>
<evidence type="ECO:0000313" key="2">
    <source>
        <dbReference type="EMBL" id="EHK48709.1"/>
    </source>
</evidence>
<keyword evidence="1" id="KW-0175">Coiled coil</keyword>
<dbReference type="GeneID" id="25779279"/>